<dbReference type="RefSeq" id="WP_133106532.1">
    <property type="nucleotide sequence ID" value="NZ_SMNA01000002.1"/>
</dbReference>
<accession>A0ABY2E906</accession>
<organism evidence="1 2">
    <name type="scientific">Occultella glacieicola</name>
    <dbReference type="NCBI Taxonomy" id="2518684"/>
    <lineage>
        <taxon>Bacteria</taxon>
        <taxon>Bacillati</taxon>
        <taxon>Actinomycetota</taxon>
        <taxon>Actinomycetes</taxon>
        <taxon>Micrococcales</taxon>
        <taxon>Ruaniaceae</taxon>
        <taxon>Occultella</taxon>
    </lineage>
</organism>
<proteinExistence type="predicted"/>
<evidence type="ECO:0000313" key="2">
    <source>
        <dbReference type="Proteomes" id="UP000504882"/>
    </source>
</evidence>
<sequence>MSRRRWLLAAAVLVVVVVVVVLALRSGGPAAERRAAIAQWDADLLDWEVQRLAEFGPDGARVPTAEPLGAVVLGLASAPVLAGEATAESLDAVNAACTAQASFPEVVRSVPAPPAAPPGLDTEHADADGVVARFDADRGALAAFVDATGADEAAVRQFCGTYPPLVSAHSDAAAGATGPAEANARIVDALSTQCYLSGWEPVCSADADGARDVAAAQISADPGAVDAAVEAADTGHAQAATAVGLGADRAATAAAMTAAVTAWQTDASAATTAFTDALGG</sequence>
<comment type="caution">
    <text evidence="1">The sequence shown here is derived from an EMBL/GenBank/DDBJ whole genome shotgun (WGS) entry which is preliminary data.</text>
</comment>
<dbReference type="Proteomes" id="UP000504882">
    <property type="component" value="Unassembled WGS sequence"/>
</dbReference>
<keyword evidence="2" id="KW-1185">Reference proteome</keyword>
<evidence type="ECO:0000313" key="1">
    <source>
        <dbReference type="EMBL" id="TDE97601.1"/>
    </source>
</evidence>
<name>A0ABY2E906_9MICO</name>
<dbReference type="EMBL" id="SMNA01000002">
    <property type="protein sequence ID" value="TDE97601.1"/>
    <property type="molecule type" value="Genomic_DNA"/>
</dbReference>
<reference evidence="1 2" key="1">
    <citation type="submission" date="2019-03" db="EMBL/GenBank/DDBJ databases">
        <title>Genomic features of bacteria from cold environments.</title>
        <authorList>
            <person name="Shen L."/>
        </authorList>
    </citation>
    <scope>NUCLEOTIDE SEQUENCE [LARGE SCALE GENOMIC DNA]</scope>
    <source>
        <strain evidence="2">T3246-1</strain>
    </source>
</reference>
<protein>
    <submittedName>
        <fullName evidence="1">Uncharacterized protein</fullName>
    </submittedName>
</protein>
<gene>
    <name evidence="1" type="ORF">EXU48_05335</name>
</gene>